<dbReference type="Proteomes" id="UP000243847">
    <property type="component" value="Chromosome sequence1"/>
</dbReference>
<keyword evidence="1" id="KW-1133">Transmembrane helix</keyword>
<evidence type="ECO:0000256" key="1">
    <source>
        <dbReference type="SAM" id="Phobius"/>
    </source>
</evidence>
<dbReference type="AlphaFoldDB" id="A0A173LW88"/>
<dbReference type="EMBL" id="AP017457">
    <property type="protein sequence ID" value="BAU99256.1"/>
    <property type="molecule type" value="Genomic_DNA"/>
</dbReference>
<protein>
    <submittedName>
        <fullName evidence="2">Uncharacterized protein</fullName>
    </submittedName>
</protein>
<accession>A0A173LW88</accession>
<name>A0A173LW88_9MICO</name>
<sequence>MTFLPKTASGKWGFGLSLAFVVLFVLKVVVPIPLPSMAIFAVGIAGVVLNVIALFRGERSILFYVLGGLISSFVLFWVGGELLFPH</sequence>
<feature type="transmembrane region" description="Helical" evidence="1">
    <location>
        <begin position="12"/>
        <end position="30"/>
    </location>
</feature>
<keyword evidence="1" id="KW-0472">Membrane</keyword>
<feature type="transmembrane region" description="Helical" evidence="1">
    <location>
        <begin position="37"/>
        <end position="55"/>
    </location>
</feature>
<proteinExistence type="predicted"/>
<organism evidence="2 3">
    <name type="scientific">Aurantimicrobium minutum</name>
    <dbReference type="NCBI Taxonomy" id="708131"/>
    <lineage>
        <taxon>Bacteria</taxon>
        <taxon>Bacillati</taxon>
        <taxon>Actinomycetota</taxon>
        <taxon>Actinomycetes</taxon>
        <taxon>Micrococcales</taxon>
        <taxon>Microbacteriaceae</taxon>
        <taxon>Aurantimicrobium</taxon>
    </lineage>
</organism>
<dbReference type="KEGG" id="amin:AUMI_17140"/>
<reference evidence="2 3" key="1">
    <citation type="journal article" date="2016" name="Genome Announc.">
        <title>Complete Genome Sequence of Aurantimicrobium minutum Type Strain KNCT, a Planktonic Ultramicrobacterium Isolated from River Water.</title>
        <authorList>
            <person name="Nakai R."/>
            <person name="Fujisawa T."/>
            <person name="Nakamura Y."/>
            <person name="Nishide H."/>
            <person name="Uchiyama I."/>
            <person name="Baba T."/>
            <person name="Toyoda A."/>
            <person name="Fujiyama A."/>
            <person name="Naganuma T."/>
            <person name="Niki H."/>
        </authorList>
    </citation>
    <scope>NUCLEOTIDE SEQUENCE [LARGE SCALE GENOMIC DNA]</scope>
    <source>
        <strain evidence="2 3">KNC</strain>
    </source>
</reference>
<evidence type="ECO:0000313" key="2">
    <source>
        <dbReference type="EMBL" id="BAU99256.1"/>
    </source>
</evidence>
<feature type="transmembrane region" description="Helical" evidence="1">
    <location>
        <begin position="61"/>
        <end position="84"/>
    </location>
</feature>
<gene>
    <name evidence="2" type="ORF">AUMI_17140</name>
</gene>
<keyword evidence="1" id="KW-0812">Transmembrane</keyword>
<evidence type="ECO:0000313" key="3">
    <source>
        <dbReference type="Proteomes" id="UP000243847"/>
    </source>
</evidence>